<dbReference type="AlphaFoldDB" id="A0AAV7L2M2"/>
<evidence type="ECO:0000313" key="3">
    <source>
        <dbReference type="Proteomes" id="UP001066276"/>
    </source>
</evidence>
<accession>A0AAV7L2M2</accession>
<feature type="chain" id="PRO_5043698045" description="Secreted protein" evidence="1">
    <location>
        <begin position="21"/>
        <end position="75"/>
    </location>
</feature>
<organism evidence="2 3">
    <name type="scientific">Pleurodeles waltl</name>
    <name type="common">Iberian ribbed newt</name>
    <dbReference type="NCBI Taxonomy" id="8319"/>
    <lineage>
        <taxon>Eukaryota</taxon>
        <taxon>Metazoa</taxon>
        <taxon>Chordata</taxon>
        <taxon>Craniata</taxon>
        <taxon>Vertebrata</taxon>
        <taxon>Euteleostomi</taxon>
        <taxon>Amphibia</taxon>
        <taxon>Batrachia</taxon>
        <taxon>Caudata</taxon>
        <taxon>Salamandroidea</taxon>
        <taxon>Salamandridae</taxon>
        <taxon>Pleurodelinae</taxon>
        <taxon>Pleurodeles</taxon>
    </lineage>
</organism>
<sequence>MQLPHVSGVLHFLALRVALAAILERFLCREEKQARRMEKKLQENRRFHAKIPDQEQPEVDQPEAVVLVEDEATAK</sequence>
<evidence type="ECO:0000313" key="2">
    <source>
        <dbReference type="EMBL" id="KAJ1084707.1"/>
    </source>
</evidence>
<dbReference type="EMBL" id="JANPWB010000016">
    <property type="protein sequence ID" value="KAJ1084707.1"/>
    <property type="molecule type" value="Genomic_DNA"/>
</dbReference>
<feature type="signal peptide" evidence="1">
    <location>
        <begin position="1"/>
        <end position="20"/>
    </location>
</feature>
<keyword evidence="1" id="KW-0732">Signal</keyword>
<evidence type="ECO:0008006" key="4">
    <source>
        <dbReference type="Google" id="ProtNLM"/>
    </source>
</evidence>
<evidence type="ECO:0000256" key="1">
    <source>
        <dbReference type="SAM" id="SignalP"/>
    </source>
</evidence>
<reference evidence="2" key="1">
    <citation type="journal article" date="2022" name="bioRxiv">
        <title>Sequencing and chromosome-scale assembly of the giantPleurodeles waltlgenome.</title>
        <authorList>
            <person name="Brown T."/>
            <person name="Elewa A."/>
            <person name="Iarovenko S."/>
            <person name="Subramanian E."/>
            <person name="Araus A.J."/>
            <person name="Petzold A."/>
            <person name="Susuki M."/>
            <person name="Suzuki K.-i.T."/>
            <person name="Hayashi T."/>
            <person name="Toyoda A."/>
            <person name="Oliveira C."/>
            <person name="Osipova E."/>
            <person name="Leigh N.D."/>
            <person name="Simon A."/>
            <person name="Yun M.H."/>
        </authorList>
    </citation>
    <scope>NUCLEOTIDE SEQUENCE</scope>
    <source>
        <strain evidence="2">20211129_DDA</strain>
        <tissue evidence="2">Liver</tissue>
    </source>
</reference>
<gene>
    <name evidence="2" type="ORF">NDU88_004853</name>
</gene>
<protein>
    <recommendedName>
        <fullName evidence="4">Secreted protein</fullName>
    </recommendedName>
</protein>
<proteinExistence type="predicted"/>
<dbReference type="Proteomes" id="UP001066276">
    <property type="component" value="Chromosome 12"/>
</dbReference>
<keyword evidence="3" id="KW-1185">Reference proteome</keyword>
<comment type="caution">
    <text evidence="2">The sequence shown here is derived from an EMBL/GenBank/DDBJ whole genome shotgun (WGS) entry which is preliminary data.</text>
</comment>
<name>A0AAV7L2M2_PLEWA</name>